<dbReference type="Gene3D" id="3.40.50.300">
    <property type="entry name" value="P-loop containing nucleotide triphosphate hydrolases"/>
    <property type="match status" value="1"/>
</dbReference>
<keyword evidence="2 6" id="KW-0547">Nucleotide-binding</keyword>
<dbReference type="NCBIfam" id="TIGR00763">
    <property type="entry name" value="lon"/>
    <property type="match status" value="1"/>
</dbReference>
<keyword evidence="3 6" id="KW-0378">Hydrolase</keyword>
<dbReference type="InterPro" id="IPR003593">
    <property type="entry name" value="AAA+_ATPase"/>
</dbReference>
<dbReference type="SUPFAM" id="SSF52540">
    <property type="entry name" value="P-loop containing nucleoside triphosphate hydrolases"/>
    <property type="match status" value="1"/>
</dbReference>
<evidence type="ECO:0000256" key="9">
    <source>
        <dbReference type="RuleBase" id="RU000591"/>
    </source>
</evidence>
<dbReference type="EMBL" id="JACHIA010000008">
    <property type="protein sequence ID" value="MBB6071441.1"/>
    <property type="molecule type" value="Genomic_DNA"/>
</dbReference>
<dbReference type="InterPro" id="IPR004815">
    <property type="entry name" value="Lon_bac/euk-typ"/>
</dbReference>
<dbReference type="SUPFAM" id="SSF88697">
    <property type="entry name" value="PUA domain-like"/>
    <property type="match status" value="1"/>
</dbReference>
<dbReference type="Gene3D" id="2.30.130.40">
    <property type="entry name" value="LON domain-like"/>
    <property type="match status" value="1"/>
</dbReference>
<evidence type="ECO:0000256" key="6">
    <source>
        <dbReference type="PIRNR" id="PIRNR001174"/>
    </source>
</evidence>
<dbReference type="InterPro" id="IPR014721">
    <property type="entry name" value="Ribsml_uS5_D2-typ_fold_subgr"/>
</dbReference>
<evidence type="ECO:0000256" key="3">
    <source>
        <dbReference type="ARBA" id="ARBA00022801"/>
    </source>
</evidence>
<dbReference type="InterPro" id="IPR008269">
    <property type="entry name" value="Lon_proteolytic"/>
</dbReference>
<comment type="subcellular location">
    <subcellularLocation>
        <location evidence="6">Cytoplasm</location>
    </subcellularLocation>
</comment>
<dbReference type="InterPro" id="IPR046336">
    <property type="entry name" value="Lon_prtase_N_sf"/>
</dbReference>
<dbReference type="InterPro" id="IPR027065">
    <property type="entry name" value="Lon_Prtase"/>
</dbReference>
<dbReference type="Pfam" id="PF05362">
    <property type="entry name" value="Lon_C"/>
    <property type="match status" value="1"/>
</dbReference>
<evidence type="ECO:0000259" key="11">
    <source>
        <dbReference type="PROSITE" id="PS51786"/>
    </source>
</evidence>
<dbReference type="Gene3D" id="3.30.230.10">
    <property type="match status" value="1"/>
</dbReference>
<dbReference type="Pfam" id="PF00004">
    <property type="entry name" value="AAA"/>
    <property type="match status" value="1"/>
</dbReference>
<dbReference type="RefSeq" id="WP_170036673.1">
    <property type="nucleotide sequence ID" value="NZ_JABDTL010000002.1"/>
</dbReference>
<feature type="domain" description="Lon proteolytic" evidence="11">
    <location>
        <begin position="606"/>
        <end position="787"/>
    </location>
</feature>
<comment type="similarity">
    <text evidence="6 8 9">Belongs to the peptidase S16 family.</text>
</comment>
<feature type="compositionally biased region" description="Basic and acidic residues" evidence="10">
    <location>
        <begin position="800"/>
        <end position="809"/>
    </location>
</feature>
<dbReference type="InterPro" id="IPR008268">
    <property type="entry name" value="Peptidase_S16_AS"/>
</dbReference>
<dbReference type="PIRSF" id="PIRSF001174">
    <property type="entry name" value="Lon_proteas"/>
    <property type="match status" value="1"/>
</dbReference>
<dbReference type="Proteomes" id="UP000582837">
    <property type="component" value="Unassembled WGS sequence"/>
</dbReference>
<dbReference type="PROSITE" id="PS01046">
    <property type="entry name" value="LON_SER"/>
    <property type="match status" value="1"/>
</dbReference>
<dbReference type="GO" id="GO:0030163">
    <property type="term" value="P:protein catabolic process"/>
    <property type="evidence" value="ECO:0007669"/>
    <property type="project" value="InterPro"/>
</dbReference>
<dbReference type="GO" id="GO:0004176">
    <property type="term" value="F:ATP-dependent peptidase activity"/>
    <property type="evidence" value="ECO:0007669"/>
    <property type="project" value="UniProtKB-UniRule"/>
</dbReference>
<protein>
    <recommendedName>
        <fullName evidence="6">Lon protease</fullName>
        <ecNumber evidence="6">3.4.21.53</ecNumber>
    </recommendedName>
</protein>
<feature type="domain" description="Lon N-terminal" evidence="12">
    <location>
        <begin position="17"/>
        <end position="210"/>
    </location>
</feature>
<evidence type="ECO:0000256" key="8">
    <source>
        <dbReference type="PROSITE-ProRule" id="PRU01122"/>
    </source>
</evidence>
<keyword evidence="1 6" id="KW-0645">Protease</keyword>
<dbReference type="EC" id="3.4.21.53" evidence="6"/>
<dbReference type="Gene3D" id="1.10.8.60">
    <property type="match status" value="1"/>
</dbReference>
<keyword evidence="6" id="KW-0963">Cytoplasm</keyword>
<evidence type="ECO:0000256" key="5">
    <source>
        <dbReference type="ARBA" id="ARBA00022840"/>
    </source>
</evidence>
<dbReference type="GO" id="GO:0016887">
    <property type="term" value="F:ATP hydrolysis activity"/>
    <property type="evidence" value="ECO:0007669"/>
    <property type="project" value="InterPro"/>
</dbReference>
<evidence type="ECO:0000256" key="1">
    <source>
        <dbReference type="ARBA" id="ARBA00022670"/>
    </source>
</evidence>
<dbReference type="GO" id="GO:0005737">
    <property type="term" value="C:cytoplasm"/>
    <property type="evidence" value="ECO:0007669"/>
    <property type="project" value="UniProtKB-SubCell"/>
</dbReference>
<dbReference type="PANTHER" id="PTHR10046">
    <property type="entry name" value="ATP DEPENDENT LON PROTEASE FAMILY MEMBER"/>
    <property type="match status" value="1"/>
</dbReference>
<dbReference type="SMART" id="SM00464">
    <property type="entry name" value="LON"/>
    <property type="match status" value="1"/>
</dbReference>
<evidence type="ECO:0000313" key="13">
    <source>
        <dbReference type="EMBL" id="MBB6071441.1"/>
    </source>
</evidence>
<dbReference type="InterPro" id="IPR027417">
    <property type="entry name" value="P-loop_NTPase"/>
</dbReference>
<evidence type="ECO:0000256" key="2">
    <source>
        <dbReference type="ARBA" id="ARBA00022741"/>
    </source>
</evidence>
<reference evidence="13 14" key="1">
    <citation type="submission" date="2020-08" db="EMBL/GenBank/DDBJ databases">
        <title>Genomic Encyclopedia of Type Strains, Phase IV (KMG-IV): sequencing the most valuable type-strain genomes for metagenomic binning, comparative biology and taxonomic classification.</title>
        <authorList>
            <person name="Goeker M."/>
        </authorList>
    </citation>
    <scope>NUCLEOTIDE SEQUENCE [LARGE SCALE GENOMIC DNA]</scope>
    <source>
        <strain evidence="13 14">DSM 29007</strain>
    </source>
</reference>
<feature type="active site" evidence="7 8">
    <location>
        <position position="693"/>
    </location>
</feature>
<proteinExistence type="inferred from homology"/>
<evidence type="ECO:0000256" key="4">
    <source>
        <dbReference type="ARBA" id="ARBA00022825"/>
    </source>
</evidence>
<comment type="caution">
    <text evidence="13">The sequence shown here is derived from an EMBL/GenBank/DDBJ whole genome shotgun (WGS) entry which is preliminary data.</text>
</comment>
<dbReference type="GO" id="GO:0004252">
    <property type="term" value="F:serine-type endopeptidase activity"/>
    <property type="evidence" value="ECO:0007669"/>
    <property type="project" value="UniProtKB-UniRule"/>
</dbReference>
<dbReference type="InterPro" id="IPR054594">
    <property type="entry name" value="Lon_lid"/>
</dbReference>
<sequence>MLSSDARTPSQKLGERIPVLPIRSTVVFPSGATALQIGYAPNVEALNAHPGRELIVAIVSTLDESQDIPPRTLEKVATAVRVLERLNLPGGTIQTTLAGLRRIHLEDVRFEDGYYTARARPVEEVALEPEQAEPVVERILTAVTGLASYVDRIPDEVPRILRMNLSDPGRFADLAATLCNLKLPDRDAVLGELNVAARLALVQAALESAWERAREVEAAVQPAEPAAAGAEAPRSAPAKTAELRRRITALQAELGEVDPLEREADEMLRKLEMARLPARVAAVARREAERLRSSSTSVQEASELRTYLEALISIPWNKRAGDGKIQLAAVETAFHEEHLGMDESKQRLLEVLAVAELRGDLRGPVPCIVGPPGVGKRTLATAIARGLGRPLIRLELGGRGEGQLFGTRRTRAGAQMGKLMQAIADCGVKNPVFLLEELDEAGLGNVEGDPVEALEEALDPENREEFTDRYLDVPFDLSEVFFIGSAGDFYRIPRDLRDLFIEIRIAGYTPEEKIVIGRDWLFPRILKDHGLSLEEVTISDETLLFLTRGYARDAGVGNLRRSLAAVMRFIARQKAEGRATEWAITREMIEEVLGYPRWAATMAESKPEVGVVTGLAWTASGGELMFIEALKMPGSGRLVITGLLGDVMRESVNAAYSYVRSRAEELGIPRETFGEYDIHVHFPVGATPKDGPSAGAAVTLAIASSLSDRPVRHDLALTGEVTLRGKILEIGGVKEKVLAAYRAGITNIILPTGNQRDVREVPADVRERMQFFSVERMDQVFSLALLGDAPGVAPLPLHAEGAHPLHPPERQAAGEADR</sequence>
<dbReference type="GO" id="GO:0006508">
    <property type="term" value="P:proteolysis"/>
    <property type="evidence" value="ECO:0007669"/>
    <property type="project" value="UniProtKB-KW"/>
</dbReference>
<evidence type="ECO:0000256" key="10">
    <source>
        <dbReference type="SAM" id="MobiDB-lite"/>
    </source>
</evidence>
<dbReference type="GO" id="GO:0005524">
    <property type="term" value="F:ATP binding"/>
    <property type="evidence" value="ECO:0007669"/>
    <property type="project" value="UniProtKB-KW"/>
</dbReference>
<keyword evidence="4 6" id="KW-0720">Serine protease</keyword>
<dbReference type="Pfam" id="PF22667">
    <property type="entry name" value="Lon_lid"/>
    <property type="match status" value="1"/>
</dbReference>
<accession>A0A841H051</accession>
<dbReference type="Pfam" id="PF02190">
    <property type="entry name" value="LON_substr_bdg"/>
    <property type="match status" value="1"/>
</dbReference>
<name>A0A841H051_9BACT</name>
<dbReference type="SMART" id="SM00382">
    <property type="entry name" value="AAA"/>
    <property type="match status" value="1"/>
</dbReference>
<dbReference type="InterPro" id="IPR003959">
    <property type="entry name" value="ATPase_AAA_core"/>
</dbReference>
<evidence type="ECO:0000313" key="14">
    <source>
        <dbReference type="Proteomes" id="UP000582837"/>
    </source>
</evidence>
<organism evidence="13 14">
    <name type="scientific">Longimicrobium terrae</name>
    <dbReference type="NCBI Taxonomy" id="1639882"/>
    <lineage>
        <taxon>Bacteria</taxon>
        <taxon>Pseudomonadati</taxon>
        <taxon>Gemmatimonadota</taxon>
        <taxon>Longimicrobiia</taxon>
        <taxon>Longimicrobiales</taxon>
        <taxon>Longimicrobiaceae</taxon>
        <taxon>Longimicrobium</taxon>
    </lineage>
</organism>
<dbReference type="SUPFAM" id="SSF54211">
    <property type="entry name" value="Ribosomal protein S5 domain 2-like"/>
    <property type="match status" value="1"/>
</dbReference>
<dbReference type="Gene3D" id="1.20.5.5270">
    <property type="match status" value="1"/>
</dbReference>
<comment type="subunit">
    <text evidence="6">Homohexamer. Organized in a ring with a central cavity.</text>
</comment>
<dbReference type="PRINTS" id="PR00830">
    <property type="entry name" value="ENDOLAPTASE"/>
</dbReference>
<dbReference type="InterPro" id="IPR020568">
    <property type="entry name" value="Ribosomal_Su5_D2-typ_SF"/>
</dbReference>
<dbReference type="PROSITE" id="PS51786">
    <property type="entry name" value="LON_PROTEOLYTIC"/>
    <property type="match status" value="1"/>
</dbReference>
<dbReference type="AlphaFoldDB" id="A0A841H051"/>
<dbReference type="InterPro" id="IPR015947">
    <property type="entry name" value="PUA-like_sf"/>
</dbReference>
<dbReference type="PROSITE" id="PS51787">
    <property type="entry name" value="LON_N"/>
    <property type="match status" value="1"/>
</dbReference>
<feature type="region of interest" description="Disordered" evidence="10">
    <location>
        <begin position="797"/>
        <end position="818"/>
    </location>
</feature>
<keyword evidence="5 6" id="KW-0067">ATP-binding</keyword>
<dbReference type="Gene3D" id="1.20.58.1480">
    <property type="match status" value="1"/>
</dbReference>
<evidence type="ECO:0000259" key="12">
    <source>
        <dbReference type="PROSITE" id="PS51787"/>
    </source>
</evidence>
<gene>
    <name evidence="13" type="ORF">HNQ61_003065</name>
</gene>
<dbReference type="InterPro" id="IPR003111">
    <property type="entry name" value="Lon_prtase_N"/>
</dbReference>
<feature type="active site" evidence="7 8">
    <location>
        <position position="736"/>
    </location>
</feature>
<comment type="catalytic activity">
    <reaction evidence="6 8">
        <text>Hydrolysis of proteins in presence of ATP.</text>
        <dbReference type="EC" id="3.4.21.53"/>
    </reaction>
</comment>
<keyword evidence="14" id="KW-1185">Reference proteome</keyword>
<evidence type="ECO:0000256" key="7">
    <source>
        <dbReference type="PIRSR" id="PIRSR001174-1"/>
    </source>
</evidence>